<feature type="region of interest" description="Disordered" evidence="1">
    <location>
        <begin position="122"/>
        <end position="141"/>
    </location>
</feature>
<evidence type="ECO:0000256" key="1">
    <source>
        <dbReference type="SAM" id="MobiDB-lite"/>
    </source>
</evidence>
<gene>
    <name evidence="2" type="ORF">PCOR1329_LOCUS33916</name>
</gene>
<organism evidence="2 3">
    <name type="scientific">Prorocentrum cordatum</name>
    <dbReference type="NCBI Taxonomy" id="2364126"/>
    <lineage>
        <taxon>Eukaryota</taxon>
        <taxon>Sar</taxon>
        <taxon>Alveolata</taxon>
        <taxon>Dinophyceae</taxon>
        <taxon>Prorocentrales</taxon>
        <taxon>Prorocentraceae</taxon>
        <taxon>Prorocentrum</taxon>
    </lineage>
</organism>
<comment type="caution">
    <text evidence="2">The sequence shown here is derived from an EMBL/GenBank/DDBJ whole genome shotgun (WGS) entry which is preliminary data.</text>
</comment>
<reference evidence="2" key="1">
    <citation type="submission" date="2023-10" db="EMBL/GenBank/DDBJ databases">
        <authorList>
            <person name="Chen Y."/>
            <person name="Shah S."/>
            <person name="Dougan E. K."/>
            <person name="Thang M."/>
            <person name="Chan C."/>
        </authorList>
    </citation>
    <scope>NUCLEOTIDE SEQUENCE [LARGE SCALE GENOMIC DNA]</scope>
</reference>
<feature type="non-terminal residue" evidence="2">
    <location>
        <position position="696"/>
    </location>
</feature>
<feature type="compositionally biased region" description="Acidic residues" evidence="1">
    <location>
        <begin position="132"/>
        <end position="141"/>
    </location>
</feature>
<evidence type="ECO:0000313" key="3">
    <source>
        <dbReference type="Proteomes" id="UP001189429"/>
    </source>
</evidence>
<dbReference type="Proteomes" id="UP001189429">
    <property type="component" value="Unassembled WGS sequence"/>
</dbReference>
<keyword evidence="3" id="KW-1185">Reference proteome</keyword>
<sequence>MSRRTSQEITGKEISHRLCESSEPCYKVAWGVMFGQACFAKVRANHRRLQQMPNGKQDVVDDKKQMIEDPGTWRRQEFFRSDDHRAQQKALARVAANFTEQSKIHQTVDVQDDVGVTKRKYKQLRTRGREESDNDLDSAELSDDFDELRDRQVVEDAHDMTDACNRKLVCVKDCPRHRRLSGHQTLEGAGRGGGGDVGGGPSSSCGTERTRGRTGPVGDDVHDCDPPGKKLKGSKSGAAGAALPDDGEGKTEGVKFLEQRQSLVQTLTAVAAQLGSSKGVKSSVQAMAIDGDLLPLQPAALEGGISATLDDIKKQLDNAKKVKPHEISGCMDSVAALQAQLKDLAKRRGELRSAVNFCVKEVRDKERADGQKVYWAKYSIEKRLINGGFGKLHGKKLSQVIYALQGAEGDVVAQCPGIEDDGRQTFMSLEIGKPQGEVDLERFGFWPTGHETIAELAKIYGDSQVVKDKMAAMQAALTSNPSWAGAVANSEGLTDAEELKRIFGQVGTGDGCEPWLLSGRMGCCRHGPSAFALPGVAAMVYTTEKPVHFQLSEVGPILEKGFCIKEYAKYLESSDGQSFLDANAWAVRLQPFSFFYMPDGFIVLWVYYADDRKGSMPDGGAEPKPTGKKAKATVRAFDKAADAAFLVSVPVFTDASKQLEPKVRKAIHSYNMEVIKSKGKDPKWENRGMKLDEYFK</sequence>
<evidence type="ECO:0000313" key="2">
    <source>
        <dbReference type="EMBL" id="CAK0837820.1"/>
    </source>
</evidence>
<name>A0ABN9SYX2_9DINO</name>
<feature type="compositionally biased region" description="Gly residues" evidence="1">
    <location>
        <begin position="189"/>
        <end position="201"/>
    </location>
</feature>
<dbReference type="EMBL" id="CAUYUJ010014178">
    <property type="protein sequence ID" value="CAK0837820.1"/>
    <property type="molecule type" value="Genomic_DNA"/>
</dbReference>
<feature type="region of interest" description="Disordered" evidence="1">
    <location>
        <begin position="182"/>
        <end position="250"/>
    </location>
</feature>
<feature type="compositionally biased region" description="Basic and acidic residues" evidence="1">
    <location>
        <begin position="219"/>
        <end position="228"/>
    </location>
</feature>
<accession>A0ABN9SYX2</accession>
<feature type="compositionally biased region" description="Low complexity" evidence="1">
    <location>
        <begin position="234"/>
        <end position="243"/>
    </location>
</feature>
<proteinExistence type="predicted"/>
<protein>
    <submittedName>
        <fullName evidence="2">Uncharacterized protein</fullName>
    </submittedName>
</protein>